<dbReference type="Gene3D" id="3.40.50.300">
    <property type="entry name" value="P-loop containing nucleotide triphosphate hydrolases"/>
    <property type="match status" value="2"/>
</dbReference>
<dbReference type="CDD" id="cd17934">
    <property type="entry name" value="DEXXQc_Upf1-like"/>
    <property type="match status" value="1"/>
</dbReference>
<proteinExistence type="predicted"/>
<evidence type="ECO:0000259" key="4">
    <source>
        <dbReference type="Pfam" id="PF13087"/>
    </source>
</evidence>
<name>A0A5D6WEZ3_9FIRM</name>
<evidence type="ECO:0000259" key="3">
    <source>
        <dbReference type="Pfam" id="PF13086"/>
    </source>
</evidence>
<evidence type="ECO:0000313" key="5">
    <source>
        <dbReference type="EMBL" id="TYZ26663.1"/>
    </source>
</evidence>
<keyword evidence="1" id="KW-0175">Coiled coil</keyword>
<dbReference type="Gene3D" id="3.40.960.10">
    <property type="entry name" value="VSR Endonuclease"/>
    <property type="match status" value="1"/>
</dbReference>
<evidence type="ECO:0000313" key="6">
    <source>
        <dbReference type="Proteomes" id="UP000322783"/>
    </source>
</evidence>
<feature type="coiled-coil region" evidence="1">
    <location>
        <begin position="344"/>
        <end position="374"/>
    </location>
</feature>
<dbReference type="Pfam" id="PF13086">
    <property type="entry name" value="AAA_11"/>
    <property type="match status" value="1"/>
</dbReference>
<dbReference type="PANTHER" id="PTHR10887">
    <property type="entry name" value="DNA2/NAM7 HELICASE FAMILY"/>
    <property type="match status" value="1"/>
</dbReference>
<feature type="domain" description="DNA2/NAM7 helicase helicase" evidence="3">
    <location>
        <begin position="124"/>
        <end position="477"/>
    </location>
</feature>
<dbReference type="AlphaFoldDB" id="A0A5D6WEZ3"/>
<dbReference type="Proteomes" id="UP000322783">
    <property type="component" value="Unassembled WGS sequence"/>
</dbReference>
<dbReference type="Pfam" id="PF10881">
    <property type="entry name" value="DUF2726"/>
    <property type="match status" value="1"/>
</dbReference>
<protein>
    <submittedName>
        <fullName evidence="5">AAA family ATPase</fullName>
    </submittedName>
</protein>
<dbReference type="EMBL" id="VTOZ01000045">
    <property type="protein sequence ID" value="TYZ26663.1"/>
    <property type="molecule type" value="Genomic_DNA"/>
</dbReference>
<dbReference type="Pfam" id="PF13087">
    <property type="entry name" value="AAA_12"/>
    <property type="match status" value="1"/>
</dbReference>
<dbReference type="InterPro" id="IPR045055">
    <property type="entry name" value="DNA2/NAM7-like"/>
</dbReference>
<dbReference type="InterPro" id="IPR041679">
    <property type="entry name" value="DNA2/NAM7-like_C"/>
</dbReference>
<dbReference type="InterPro" id="IPR041677">
    <property type="entry name" value="DNA2/NAM7_AAA_11"/>
</dbReference>
<organism evidence="5 6">
    <name type="scientific">Selenomonas caprae</name>
    <dbReference type="NCBI Taxonomy" id="2606905"/>
    <lineage>
        <taxon>Bacteria</taxon>
        <taxon>Bacillati</taxon>
        <taxon>Bacillota</taxon>
        <taxon>Negativicutes</taxon>
        <taxon>Selenomonadales</taxon>
        <taxon>Selenomonadaceae</taxon>
        <taxon>Selenomonas</taxon>
    </lineage>
</organism>
<evidence type="ECO:0000256" key="1">
    <source>
        <dbReference type="SAM" id="Coils"/>
    </source>
</evidence>
<accession>A0A5D6WEZ3</accession>
<evidence type="ECO:0000259" key="2">
    <source>
        <dbReference type="Pfam" id="PF10881"/>
    </source>
</evidence>
<gene>
    <name evidence="5" type="ORF">FZ041_14000</name>
</gene>
<dbReference type="SUPFAM" id="SSF52540">
    <property type="entry name" value="P-loop containing nucleoside triphosphate hydrolases"/>
    <property type="match status" value="1"/>
</dbReference>
<sequence length="856" mass="99196">MNLKDYTIYIDGEDRTKDIAYCEQISNTSVWKIKFHNRDKVYTYKVGRIVVKANNVKDSNVFEYLKRLAELNPLLGDNNKRIMLGIYNKIKYINPLSVLYGYMNGSLDNKHKKDTDELIFPFEVNRSQMKAVENAFRYQVTVIEGPPGTGKTQTILNIIANVILRGQTVQIVSNNNSAVDNVLEKLESNKLKFIAAMLGNGANKQKFLVEQVGCYPEYLSKWAYDGDVLELKKENKSRLTKLQEIFDAQVEKAKVDGELNGFLLEKKYFERYLEDNAVTIQKISSVYSISSKRVLDLIDDCERNKTSNIVSYVLSCALRAVKYGIWNWTVWSKDSRQIIASLQYKFYQLKENELKEKQKEIERLLSNRDSSLLDKMCKDSMIILQDCLSKKFTCNEKRMAFNQGDFMHKANQFIYEYPVVLSTAFSSARCLSDDVMYDYVIMDEASQVDVATGALALLRAKNAIIVGDSKQLPNIVDKKYRQYAERIFEDASVRACYKYTYSFLQSIKMELAEEQCVLLREHYRCHPRIIDFCNKKFYRDELVIMTANGVDDDVMKVIMTNEGGHGKEDRYNQREIDVIKEEVLQEMGDMEDIGIISPYRNQVEKLKEEIHNVEIDTVHKFQGREKSCIIISTVDNQISDFVDNSNMINVAVSRAKKKLFLVTTGNRQSRSGNIADLIEYIRYNNGEIRESKISSIFDYLYKQYTDRRIEYIRKHKRISQYDSENLMYGLLEDILQGDDFAALEVICHLPLSMLINLKYDSNLSQEERSFVRNPFSHIDFVIVNKVSKLPVLLIEVDGVAFHKLGTEQARRDALKNSVITKYNLPFLRLPTNGSEEKKKIVEKLRNLIRVDSTCRN</sequence>
<dbReference type="InterPro" id="IPR047187">
    <property type="entry name" value="SF1_C_Upf1"/>
</dbReference>
<feature type="domain" description="DUF2726" evidence="2">
    <location>
        <begin position="721"/>
        <end position="844"/>
    </location>
</feature>
<keyword evidence="6" id="KW-1185">Reference proteome</keyword>
<dbReference type="GO" id="GO:0004386">
    <property type="term" value="F:helicase activity"/>
    <property type="evidence" value="ECO:0007669"/>
    <property type="project" value="InterPro"/>
</dbReference>
<reference evidence="5 6" key="1">
    <citation type="submission" date="2019-08" db="EMBL/GenBank/DDBJ databases">
        <title>Selenomonas sp. mPRGC5 and Selenomonas sp. mPRGC8 isolated from ruminal fluid of dairy goat (Capra hircus).</title>
        <authorList>
            <person name="Poothong S."/>
            <person name="Nuengjamnong C."/>
            <person name="Tanasupawat S."/>
        </authorList>
    </citation>
    <scope>NUCLEOTIDE SEQUENCE [LARGE SCALE GENOMIC DNA]</scope>
    <source>
        <strain evidence="6">mPRGC8</strain>
    </source>
</reference>
<dbReference type="CDD" id="cd18808">
    <property type="entry name" value="SF1_C_Upf1"/>
    <property type="match status" value="1"/>
</dbReference>
<dbReference type="RefSeq" id="WP_149190014.1">
    <property type="nucleotide sequence ID" value="NZ_VTOZ01000045.1"/>
</dbReference>
<feature type="domain" description="DNA2/NAM7 helicase-like C-terminal" evidence="4">
    <location>
        <begin position="509"/>
        <end position="663"/>
    </location>
</feature>
<dbReference type="InterPro" id="IPR024402">
    <property type="entry name" value="DUF2726"/>
</dbReference>
<dbReference type="InterPro" id="IPR027417">
    <property type="entry name" value="P-loop_NTPase"/>
</dbReference>
<comment type="caution">
    <text evidence="5">The sequence shown here is derived from an EMBL/GenBank/DDBJ whole genome shotgun (WGS) entry which is preliminary data.</text>
</comment>